<evidence type="ECO:0000313" key="3">
    <source>
        <dbReference type="Proteomes" id="UP000255036"/>
    </source>
</evidence>
<dbReference type="InterPro" id="IPR024405">
    <property type="entry name" value="Phage_BhlA/UviB"/>
</dbReference>
<evidence type="ECO:0008006" key="4">
    <source>
        <dbReference type="Google" id="ProtNLM"/>
    </source>
</evidence>
<organism evidence="2 3">
    <name type="scientific">Anaerosacchariphilus polymeriproducens</name>
    <dbReference type="NCBI Taxonomy" id="1812858"/>
    <lineage>
        <taxon>Bacteria</taxon>
        <taxon>Bacillati</taxon>
        <taxon>Bacillota</taxon>
        <taxon>Clostridia</taxon>
        <taxon>Lachnospirales</taxon>
        <taxon>Lachnospiraceae</taxon>
        <taxon>Anaerosacchariphilus</taxon>
    </lineage>
</organism>
<dbReference type="OrthoDB" id="2680433at2"/>
<name>A0A371ARY3_9FIRM</name>
<gene>
    <name evidence="2" type="ORF">DWV06_13670</name>
</gene>
<feature type="transmembrane region" description="Helical" evidence="1">
    <location>
        <begin position="12"/>
        <end position="31"/>
    </location>
</feature>
<protein>
    <recommendedName>
        <fullName evidence="4">Bacteriocin UviB</fullName>
    </recommendedName>
</protein>
<accession>A0A371ARY3</accession>
<dbReference type="RefSeq" id="WP_115482751.1">
    <property type="nucleotide sequence ID" value="NZ_QRCT01000049.1"/>
</dbReference>
<dbReference type="Pfam" id="PF10960">
    <property type="entry name" value="Holin_BhlA"/>
    <property type="match status" value="1"/>
</dbReference>
<dbReference type="EMBL" id="QRCT01000049">
    <property type="protein sequence ID" value="RDU22341.1"/>
    <property type="molecule type" value="Genomic_DNA"/>
</dbReference>
<keyword evidence="1" id="KW-0812">Transmembrane</keyword>
<keyword evidence="1" id="KW-0472">Membrane</keyword>
<keyword evidence="3" id="KW-1185">Reference proteome</keyword>
<evidence type="ECO:0000256" key="1">
    <source>
        <dbReference type="SAM" id="Phobius"/>
    </source>
</evidence>
<reference evidence="2 3" key="1">
    <citation type="submission" date="2018-07" db="EMBL/GenBank/DDBJ databases">
        <title>Anaerosacharophilus polymeroproducens gen. nov. sp. nov., an anaerobic bacterium isolated from salt field.</title>
        <authorList>
            <person name="Kim W."/>
            <person name="Yang S.-H."/>
            <person name="Oh J."/>
            <person name="Lee J.-H."/>
            <person name="Kwon K.K."/>
        </authorList>
    </citation>
    <scope>NUCLEOTIDE SEQUENCE [LARGE SCALE GENOMIC DNA]</scope>
    <source>
        <strain evidence="2 3">MCWD5</strain>
    </source>
</reference>
<proteinExistence type="predicted"/>
<dbReference type="Proteomes" id="UP000255036">
    <property type="component" value="Unassembled WGS sequence"/>
</dbReference>
<keyword evidence="1" id="KW-1133">Transmembrane helix</keyword>
<evidence type="ECO:0000313" key="2">
    <source>
        <dbReference type="EMBL" id="RDU22341.1"/>
    </source>
</evidence>
<dbReference type="AlphaFoldDB" id="A0A371ARY3"/>
<comment type="caution">
    <text evidence="2">The sequence shown here is derived from an EMBL/GenBank/DDBJ whole genome shotgun (WGS) entry which is preliminary data.</text>
</comment>
<sequence>MEDKLFELATSQGIWGVLFIFLFIYNIKINATNSEKQAIKEEKYQSIISDLTTKLEILNEINTNISLLKDHLTINQP</sequence>